<reference evidence="2" key="1">
    <citation type="submission" date="2016-12" db="EMBL/GenBank/DDBJ databases">
        <title>Draft Genome Sequences od Carboxydothermus pertinax and islandicus, Hydrogenogenic Carboxydotrophic Bacteria.</title>
        <authorList>
            <person name="Fukuyama Y."/>
            <person name="Ohmae K."/>
            <person name="Yoneda Y."/>
            <person name="Yoshida T."/>
            <person name="Sako Y."/>
        </authorList>
    </citation>
    <scope>NUCLEOTIDE SEQUENCE [LARGE SCALE GENOMIC DNA]</scope>
    <source>
        <strain evidence="2">Ug1</strain>
    </source>
</reference>
<dbReference type="SUPFAM" id="SSF50814">
    <property type="entry name" value="Lipocalins"/>
    <property type="match status" value="1"/>
</dbReference>
<protein>
    <recommendedName>
        <fullName evidence="3">DUF1934 domain-containing protein</fullName>
    </recommendedName>
</protein>
<dbReference type="InterPro" id="IPR015231">
    <property type="entry name" value="DUF1934"/>
</dbReference>
<organism evidence="1 2">
    <name type="scientific">Carboxydothermus pertinax</name>
    <dbReference type="NCBI Taxonomy" id="870242"/>
    <lineage>
        <taxon>Bacteria</taxon>
        <taxon>Bacillati</taxon>
        <taxon>Bacillota</taxon>
        <taxon>Clostridia</taxon>
        <taxon>Thermoanaerobacterales</taxon>
        <taxon>Thermoanaerobacteraceae</taxon>
        <taxon>Carboxydothermus</taxon>
    </lineage>
</organism>
<dbReference type="OrthoDB" id="1680906at2"/>
<comment type="caution">
    <text evidence="1">The sequence shown here is derived from an EMBL/GenBank/DDBJ whole genome shotgun (WGS) entry which is preliminary data.</text>
</comment>
<dbReference type="Proteomes" id="UP000187485">
    <property type="component" value="Unassembled WGS sequence"/>
</dbReference>
<dbReference type="AlphaFoldDB" id="A0A1L8CVB9"/>
<sequence>MKKEVLITVKGSQKNEWGEEDTIELTTLGYLYKKPDCYYLVYQESEISGMEGTTTTIKVEPSRVTLNRMGKNEQKSVFEQGVFHECMYITPFGMMSLAVHPSEVYVDLTEMGGTIKLLYELNLERQKVSDNFLSIEVREA</sequence>
<accession>A0A1L8CVB9</accession>
<gene>
    <name evidence="1" type="ORF">cpu_13700</name>
</gene>
<dbReference type="InterPro" id="IPR012674">
    <property type="entry name" value="Calycin"/>
</dbReference>
<evidence type="ECO:0000313" key="1">
    <source>
        <dbReference type="EMBL" id="GAV22860.1"/>
    </source>
</evidence>
<evidence type="ECO:0000313" key="2">
    <source>
        <dbReference type="Proteomes" id="UP000187485"/>
    </source>
</evidence>
<dbReference type="Gene3D" id="2.40.128.20">
    <property type="match status" value="1"/>
</dbReference>
<keyword evidence="2" id="KW-1185">Reference proteome</keyword>
<dbReference type="STRING" id="870242.cpu_13700"/>
<dbReference type="Pfam" id="PF09148">
    <property type="entry name" value="DUF1934"/>
    <property type="match status" value="1"/>
</dbReference>
<dbReference type="RefSeq" id="WP_075859317.1">
    <property type="nucleotide sequence ID" value="NZ_BDJK01000020.1"/>
</dbReference>
<proteinExistence type="predicted"/>
<evidence type="ECO:0008006" key="3">
    <source>
        <dbReference type="Google" id="ProtNLM"/>
    </source>
</evidence>
<name>A0A1L8CVB9_9THEO</name>
<dbReference type="EMBL" id="BDJK01000020">
    <property type="protein sequence ID" value="GAV22860.1"/>
    <property type="molecule type" value="Genomic_DNA"/>
</dbReference>